<keyword evidence="3 9" id="KW-0255">Endonuclease</keyword>
<keyword evidence="8 9" id="KW-0464">Manganese</keyword>
<dbReference type="AlphaFoldDB" id="A0A1I4GLD0"/>
<dbReference type="GO" id="GO:0000403">
    <property type="term" value="F:Y-form DNA binding"/>
    <property type="evidence" value="ECO:0007669"/>
    <property type="project" value="UniProtKB-UniRule"/>
</dbReference>
<dbReference type="InterPro" id="IPR004843">
    <property type="entry name" value="Calcineurin-like_PHP"/>
</dbReference>
<dbReference type="PANTHER" id="PTHR30337:SF0">
    <property type="entry name" value="NUCLEASE SBCCD SUBUNIT D"/>
    <property type="match status" value="1"/>
</dbReference>
<reference evidence="13" key="1">
    <citation type="submission" date="2016-10" db="EMBL/GenBank/DDBJ databases">
        <authorList>
            <person name="Varghese N."/>
        </authorList>
    </citation>
    <scope>NUCLEOTIDE SEQUENCE [LARGE SCALE GENOMIC DNA]</scope>
    <source>
        <strain evidence="13">DSM 16632</strain>
    </source>
</reference>
<feature type="binding site" evidence="9">
    <location>
        <position position="10"/>
    </location>
    <ligand>
        <name>Mn(2+)</name>
        <dbReference type="ChEBI" id="CHEBI:29035"/>
        <label>1</label>
    </ligand>
</feature>
<feature type="region of interest" description="Disordered" evidence="10">
    <location>
        <begin position="435"/>
        <end position="459"/>
    </location>
</feature>
<name>A0A1I4GLD0_METOL</name>
<feature type="active site" description="Proton donor" evidence="9">
    <location>
        <position position="85"/>
    </location>
</feature>
<comment type="activity regulation">
    <text evidence="9">Nuclease activity is regulated by Rad50.</text>
</comment>
<feature type="binding site" evidence="9">
    <location>
        <position position="49"/>
    </location>
    <ligand>
        <name>Mn(2+)</name>
        <dbReference type="ChEBI" id="CHEBI:29035"/>
        <label>2</label>
    </ligand>
</feature>
<feature type="binding site" evidence="9">
    <location>
        <position position="190"/>
    </location>
    <ligand>
        <name>Mn(2+)</name>
        <dbReference type="ChEBI" id="CHEBI:29035"/>
        <label>1</label>
    </ligand>
</feature>
<dbReference type="SUPFAM" id="SSF56300">
    <property type="entry name" value="Metallo-dependent phosphatases"/>
    <property type="match status" value="1"/>
</dbReference>
<evidence type="ECO:0000256" key="1">
    <source>
        <dbReference type="ARBA" id="ARBA00022722"/>
    </source>
</evidence>
<organism evidence="12 13">
    <name type="scientific">Methanobrevibacter olleyae</name>
    <dbReference type="NCBI Taxonomy" id="294671"/>
    <lineage>
        <taxon>Archaea</taxon>
        <taxon>Methanobacteriati</taxon>
        <taxon>Methanobacteriota</taxon>
        <taxon>Methanomada group</taxon>
        <taxon>Methanobacteria</taxon>
        <taxon>Methanobacteriales</taxon>
        <taxon>Methanobacteriaceae</taxon>
        <taxon>Methanobrevibacter</taxon>
    </lineage>
</organism>
<comment type="function">
    <text evidence="9">Part of the Rad50/Mre11 complex, which is involved in the early steps of DNA double-strand break (DSB) repair. The complex may facilitate opening of the processed DNA ends to aid in the recruitment of HerA and NurA. Mre11 binds to DSB ends and has both double-stranded 3'-5' exonuclease activity and single-stranded endonuclease activity.</text>
</comment>
<keyword evidence="1 9" id="KW-0540">Nuclease</keyword>
<protein>
    <recommendedName>
        <fullName evidence="9">DNA double-strand break repair protein Mre11</fullName>
        <ecNumber evidence="9">3.1.-.-</ecNumber>
    </recommendedName>
</protein>
<evidence type="ECO:0000259" key="11">
    <source>
        <dbReference type="Pfam" id="PF00149"/>
    </source>
</evidence>
<dbReference type="GO" id="GO:0006302">
    <property type="term" value="P:double-strand break repair"/>
    <property type="evidence" value="ECO:0007669"/>
    <property type="project" value="UniProtKB-UniRule"/>
</dbReference>
<keyword evidence="7 9" id="KW-0234">DNA repair</keyword>
<dbReference type="InterPro" id="IPR032885">
    <property type="entry name" value="Mre11_archaea-type"/>
</dbReference>
<dbReference type="Gene3D" id="3.60.21.10">
    <property type="match status" value="1"/>
</dbReference>
<gene>
    <name evidence="9" type="primary">mre11</name>
    <name evidence="12" type="ORF">SAMN02910297_00505</name>
</gene>
<evidence type="ECO:0000256" key="9">
    <source>
        <dbReference type="HAMAP-Rule" id="MF_02044"/>
    </source>
</evidence>
<feature type="domain" description="Calcineurin-like phosphoesterase" evidence="11">
    <location>
        <begin position="1"/>
        <end position="192"/>
    </location>
</feature>
<dbReference type="CDD" id="cd00840">
    <property type="entry name" value="MPP_Mre11_N"/>
    <property type="match status" value="1"/>
</dbReference>
<dbReference type="EMBL" id="FOTL01000005">
    <property type="protein sequence ID" value="SFL29916.1"/>
    <property type="molecule type" value="Genomic_DNA"/>
</dbReference>
<evidence type="ECO:0000313" key="12">
    <source>
        <dbReference type="EMBL" id="SFL29916.1"/>
    </source>
</evidence>
<evidence type="ECO:0000256" key="7">
    <source>
        <dbReference type="ARBA" id="ARBA00023204"/>
    </source>
</evidence>
<dbReference type="InterPro" id="IPR050535">
    <property type="entry name" value="DNA_Repair-Maintenance_Comp"/>
</dbReference>
<dbReference type="OrthoDB" id="11638at2157"/>
<dbReference type="HAMAP" id="MF_02044">
    <property type="entry name" value="Mre11"/>
    <property type="match status" value="1"/>
</dbReference>
<keyword evidence="6 9" id="KW-0269">Exonuclease</keyword>
<evidence type="ECO:0000313" key="13">
    <source>
        <dbReference type="Proteomes" id="UP000183442"/>
    </source>
</evidence>
<comment type="similarity">
    <text evidence="9">Belongs to the MRE11/RAD32 family.</text>
</comment>
<evidence type="ECO:0000256" key="4">
    <source>
        <dbReference type="ARBA" id="ARBA00022763"/>
    </source>
</evidence>
<dbReference type="GO" id="GO:0030145">
    <property type="term" value="F:manganese ion binding"/>
    <property type="evidence" value="ECO:0007669"/>
    <property type="project" value="UniProtKB-UniRule"/>
</dbReference>
<keyword evidence="4 9" id="KW-0227">DNA damage</keyword>
<dbReference type="GO" id="GO:0045027">
    <property type="term" value="F:DNA end binding"/>
    <property type="evidence" value="ECO:0007669"/>
    <property type="project" value="UniProtKB-UniRule"/>
</dbReference>
<keyword evidence="2 9" id="KW-0479">Metal-binding</keyword>
<comment type="cofactor">
    <cofactor evidence="9">
        <name>Mn(2+)</name>
        <dbReference type="ChEBI" id="CHEBI:29035"/>
    </cofactor>
    <text evidence="9">Binds 2 manganese ions per subunit.</text>
</comment>
<feature type="binding site" evidence="9">
    <location>
        <position position="188"/>
    </location>
    <ligand>
        <name>Mn(2+)</name>
        <dbReference type="ChEBI" id="CHEBI:29035"/>
        <label>2</label>
    </ligand>
</feature>
<accession>A0A1I4GLD0</accession>
<dbReference type="PANTHER" id="PTHR30337">
    <property type="entry name" value="COMPONENT OF ATP-DEPENDENT DSDNA EXONUCLEASE"/>
    <property type="match status" value="1"/>
</dbReference>
<dbReference type="GO" id="GO:0008408">
    <property type="term" value="F:3'-5' exonuclease activity"/>
    <property type="evidence" value="ECO:0007669"/>
    <property type="project" value="UniProtKB-UniRule"/>
</dbReference>
<feature type="binding site" evidence="9">
    <location>
        <position position="49"/>
    </location>
    <ligand>
        <name>Mn(2+)</name>
        <dbReference type="ChEBI" id="CHEBI:29035"/>
        <label>1</label>
    </ligand>
</feature>
<evidence type="ECO:0000256" key="10">
    <source>
        <dbReference type="SAM" id="MobiDB-lite"/>
    </source>
</evidence>
<dbReference type="Proteomes" id="UP000183442">
    <property type="component" value="Unassembled WGS sequence"/>
</dbReference>
<keyword evidence="5 9" id="KW-0378">Hydrolase</keyword>
<dbReference type="InterPro" id="IPR041796">
    <property type="entry name" value="Mre11_N"/>
</dbReference>
<evidence type="ECO:0000256" key="3">
    <source>
        <dbReference type="ARBA" id="ARBA00022759"/>
    </source>
</evidence>
<sequence length="459" mass="53133">MRFAHLSDSHLGYRQFGLLERENDFYDVFARNIDKIIEKDVDFIIHSGDLFENVRPSTEALLAFQKALLRLKEEKISIYAIAGNHDSVLRKGALPPQVLFKDLGLKLISPDNPAYVEGAVLICGIPYVASSQKRALISAYNNLSKLADKYLKSILVSHQGIDKWMYKDSHEVELAEMPKNFDYYAMGHIHNYIEEDFGKGKLVYPGSMEIWKTSESNDNFREHGKGFVVVDLSHDRPELERVKIKMPREFYQEVIDYNKFSQRIHLLKEKIQSLDKQAMLDLTVVGGDFNSADVYELIQEAIGEDVLNLRPNFKPDKVLEEERIIDENKILDPRALLQKKLNERYGRDEINKLSIDLLDNLSVGRVDDAKIISNRFYSEHYYNGENLSNNLNYSEDYYNGENLSNNLNYSEDYYNGENLSNNLNDSTKEYKLNIEDKSSEKDSNNDKLKNKEISLDDFQ</sequence>
<dbReference type="RefSeq" id="WP_074798095.1">
    <property type="nucleotide sequence ID" value="NZ_FOTL01000005.1"/>
</dbReference>
<feature type="binding site" evidence="9">
    <location>
        <position position="8"/>
    </location>
    <ligand>
        <name>Mn(2+)</name>
        <dbReference type="ChEBI" id="CHEBI:29035"/>
        <label>1</label>
    </ligand>
</feature>
<dbReference type="InterPro" id="IPR029052">
    <property type="entry name" value="Metallo-depent_PP-like"/>
</dbReference>
<feature type="binding site" evidence="9">
    <location>
        <position position="158"/>
    </location>
    <ligand>
        <name>Mn(2+)</name>
        <dbReference type="ChEBI" id="CHEBI:29035"/>
        <label>2</label>
    </ligand>
</feature>
<comment type="subunit">
    <text evidence="9">Homodimer. Forms a heterotetramer composed of two Mre11 subunits and two Rad50 subunits.</text>
</comment>
<evidence type="ECO:0000256" key="2">
    <source>
        <dbReference type="ARBA" id="ARBA00022723"/>
    </source>
</evidence>
<dbReference type="EC" id="3.1.-.-" evidence="9"/>
<evidence type="ECO:0000256" key="5">
    <source>
        <dbReference type="ARBA" id="ARBA00022801"/>
    </source>
</evidence>
<evidence type="ECO:0000256" key="8">
    <source>
        <dbReference type="ARBA" id="ARBA00023211"/>
    </source>
</evidence>
<dbReference type="Pfam" id="PF00149">
    <property type="entry name" value="Metallophos"/>
    <property type="match status" value="1"/>
</dbReference>
<proteinExistence type="inferred from homology"/>
<evidence type="ECO:0000256" key="6">
    <source>
        <dbReference type="ARBA" id="ARBA00022839"/>
    </source>
</evidence>
<feature type="binding site" evidence="9">
    <location>
        <position position="84"/>
    </location>
    <ligand>
        <name>Mn(2+)</name>
        <dbReference type="ChEBI" id="CHEBI:29035"/>
        <label>2</label>
    </ligand>
</feature>
<dbReference type="GO" id="GO:0004519">
    <property type="term" value="F:endonuclease activity"/>
    <property type="evidence" value="ECO:0007669"/>
    <property type="project" value="UniProtKB-UniRule"/>
</dbReference>